<accession>A0AAN7PDZ8</accession>
<name>A0AAN7PDZ8_9COLE</name>
<keyword evidence="1" id="KW-0175">Coiled coil</keyword>
<proteinExistence type="predicted"/>
<dbReference type="PANTHER" id="PTHR45823:SF1">
    <property type="entry name" value="T-SNARE COILED-COIL HOMOLOGY DOMAIN-CONTAINING PROTEIN"/>
    <property type="match status" value="1"/>
</dbReference>
<organism evidence="2 3">
    <name type="scientific">Aquatica leii</name>
    <dbReference type="NCBI Taxonomy" id="1421715"/>
    <lineage>
        <taxon>Eukaryota</taxon>
        <taxon>Metazoa</taxon>
        <taxon>Ecdysozoa</taxon>
        <taxon>Arthropoda</taxon>
        <taxon>Hexapoda</taxon>
        <taxon>Insecta</taxon>
        <taxon>Pterygota</taxon>
        <taxon>Neoptera</taxon>
        <taxon>Endopterygota</taxon>
        <taxon>Coleoptera</taxon>
        <taxon>Polyphaga</taxon>
        <taxon>Elateriformia</taxon>
        <taxon>Elateroidea</taxon>
        <taxon>Lampyridae</taxon>
        <taxon>Luciolinae</taxon>
        <taxon>Aquatica</taxon>
    </lineage>
</organism>
<dbReference type="AlphaFoldDB" id="A0AAN7PDZ8"/>
<gene>
    <name evidence="2" type="ORF">RN001_008927</name>
</gene>
<evidence type="ECO:0000313" key="3">
    <source>
        <dbReference type="Proteomes" id="UP001353858"/>
    </source>
</evidence>
<feature type="coiled-coil region" evidence="1">
    <location>
        <begin position="79"/>
        <end position="121"/>
    </location>
</feature>
<protein>
    <submittedName>
        <fullName evidence="2">Uncharacterized protein</fullName>
    </submittedName>
</protein>
<dbReference type="PANTHER" id="PTHR45823">
    <property type="entry name" value="T-SNARE COILED-COIL HOMOLOGY DOMAIN-CONTAINING PROTEIN"/>
    <property type="match status" value="1"/>
</dbReference>
<dbReference type="Proteomes" id="UP001353858">
    <property type="component" value="Unassembled WGS sequence"/>
</dbReference>
<reference evidence="3" key="1">
    <citation type="submission" date="2023-01" db="EMBL/GenBank/DDBJ databases">
        <title>Key to firefly adult light organ development and bioluminescence: homeobox transcription factors regulate luciferase expression and transportation to peroxisome.</title>
        <authorList>
            <person name="Fu X."/>
        </authorList>
    </citation>
    <scope>NUCLEOTIDE SEQUENCE [LARGE SCALE GENOMIC DNA]</scope>
</reference>
<comment type="caution">
    <text evidence="2">The sequence shown here is derived from an EMBL/GenBank/DDBJ whole genome shotgun (WGS) entry which is preliminary data.</text>
</comment>
<keyword evidence="3" id="KW-1185">Reference proteome</keyword>
<evidence type="ECO:0000313" key="2">
    <source>
        <dbReference type="EMBL" id="KAK4880781.1"/>
    </source>
</evidence>
<evidence type="ECO:0000256" key="1">
    <source>
        <dbReference type="SAM" id="Coils"/>
    </source>
</evidence>
<sequence length="247" mass="29132">MPVACLQAVKMDSKICEILESMNKNMVEKFYENSQKMEENSRKIEEKLLENSRSLKEEIRTSIETQIKIVQEETQTDMLNFKEEICESVKDKIEEVQDKLKQKLKKNSRTIEDKLEKKLREKIQLFEERINQMNCYGEGSVTSEDLIMDHLPWSTYYKQFEAAATVNGWSNKQKATSLIVFLRGEENYELLILRLEIKYEDSYLQQVYQAQTKSRVQKAAESLQEFDADIARLTRFAYPTTSDDFLK</sequence>
<dbReference type="EMBL" id="JARPUR010000003">
    <property type="protein sequence ID" value="KAK4880781.1"/>
    <property type="molecule type" value="Genomic_DNA"/>
</dbReference>
<dbReference type="SUPFAM" id="SSF69989">
    <property type="entry name" value="C-terminal domain of PLC-beta"/>
    <property type="match status" value="1"/>
</dbReference>